<dbReference type="InParanoid" id="A0A287CXL4"/>
<dbReference type="Pfam" id="PF00179">
    <property type="entry name" value="UQ_con"/>
    <property type="match status" value="1"/>
</dbReference>
<name>A0A287CXL4_ICTTR</name>
<accession>A0A287CXL4</accession>
<dbReference type="EMBL" id="AGTP01077168">
    <property type="status" value="NOT_ANNOTATED_CDS"/>
    <property type="molecule type" value="Genomic_DNA"/>
</dbReference>
<dbReference type="Proteomes" id="UP000005215">
    <property type="component" value="Unassembled WGS sequence"/>
</dbReference>
<proteinExistence type="predicted"/>
<dbReference type="InterPro" id="IPR000608">
    <property type="entry name" value="UBC"/>
</dbReference>
<feature type="domain" description="UBC core" evidence="2">
    <location>
        <begin position="1"/>
        <end position="90"/>
    </location>
</feature>
<dbReference type="SUPFAM" id="SSF54495">
    <property type="entry name" value="UBC-like"/>
    <property type="match status" value="1"/>
</dbReference>
<protein>
    <recommendedName>
        <fullName evidence="2">UBC core domain-containing protein</fullName>
    </recommendedName>
</protein>
<dbReference type="Ensembl" id="ENSSTOT00000038016.1">
    <property type="protein sequence ID" value="ENSSTOP00000026018.1"/>
    <property type="gene ID" value="ENSSTOG00000032979.1"/>
</dbReference>
<evidence type="ECO:0000259" key="2">
    <source>
        <dbReference type="PROSITE" id="PS50127"/>
    </source>
</evidence>
<dbReference type="GeneTree" id="ENSGT00940000155228"/>
<dbReference type="AlphaFoldDB" id="A0A287CXL4"/>
<dbReference type="InterPro" id="IPR016135">
    <property type="entry name" value="UBQ-conjugating_enzyme/RWD"/>
</dbReference>
<organism evidence="3 4">
    <name type="scientific">Ictidomys tridecemlineatus</name>
    <name type="common">Thirteen-lined ground squirrel</name>
    <name type="synonym">Spermophilus tridecemlineatus</name>
    <dbReference type="NCBI Taxonomy" id="43179"/>
    <lineage>
        <taxon>Eukaryota</taxon>
        <taxon>Metazoa</taxon>
        <taxon>Chordata</taxon>
        <taxon>Craniata</taxon>
        <taxon>Vertebrata</taxon>
        <taxon>Euteleostomi</taxon>
        <taxon>Mammalia</taxon>
        <taxon>Eutheria</taxon>
        <taxon>Euarchontoglires</taxon>
        <taxon>Glires</taxon>
        <taxon>Rodentia</taxon>
        <taxon>Sciuromorpha</taxon>
        <taxon>Sciuridae</taxon>
        <taxon>Xerinae</taxon>
        <taxon>Marmotini</taxon>
        <taxon>Ictidomys</taxon>
    </lineage>
</organism>
<reference evidence="3" key="3">
    <citation type="submission" date="2025-09" db="UniProtKB">
        <authorList>
            <consortium name="Ensembl"/>
        </authorList>
    </citation>
    <scope>IDENTIFICATION</scope>
</reference>
<keyword evidence="4" id="KW-1185">Reference proteome</keyword>
<feature type="compositionally biased region" description="Basic and acidic residues" evidence="1">
    <location>
        <begin position="58"/>
        <end position="75"/>
    </location>
</feature>
<dbReference type="STRING" id="43179.ENSSTOP00000026018"/>
<evidence type="ECO:0000313" key="3">
    <source>
        <dbReference type="Ensembl" id="ENSSTOP00000026018.1"/>
    </source>
</evidence>
<reference evidence="4" key="1">
    <citation type="submission" date="2011-11" db="EMBL/GenBank/DDBJ databases">
        <title>The Draft Genome of Spermophilus tridecemlineatus.</title>
        <authorList>
            <consortium name="The Broad Institute Genome Assembly &amp; Analysis Group"/>
            <consortium name="Computational R&amp;D Group"/>
            <consortium name="and Sequencing Platform"/>
            <person name="Di Palma F."/>
            <person name="Alfoldi J."/>
            <person name="Johnson J."/>
            <person name="Berlin A."/>
            <person name="Gnerre S."/>
            <person name="Jaffe D."/>
            <person name="MacCallum I."/>
            <person name="Young S."/>
            <person name="Walker B.J."/>
            <person name="Lindblad-Toh K."/>
        </authorList>
    </citation>
    <scope>NUCLEOTIDE SEQUENCE [LARGE SCALE GENOMIC DNA]</scope>
</reference>
<dbReference type="Gene3D" id="3.10.110.10">
    <property type="entry name" value="Ubiquitin Conjugating Enzyme"/>
    <property type="match status" value="1"/>
</dbReference>
<evidence type="ECO:0000313" key="4">
    <source>
        <dbReference type="Proteomes" id="UP000005215"/>
    </source>
</evidence>
<sequence>MKVVEIITEIWHPNVDKNGDDCISDKYGYEKSEERWLPTHTVGTITITVISILADHNGESPAKEWKEDRNGEFKRKAARRARKSRETAFE</sequence>
<evidence type="ECO:0000256" key="1">
    <source>
        <dbReference type="SAM" id="MobiDB-lite"/>
    </source>
</evidence>
<feature type="region of interest" description="Disordered" evidence="1">
    <location>
        <begin position="58"/>
        <end position="90"/>
    </location>
</feature>
<dbReference type="PROSITE" id="PS50127">
    <property type="entry name" value="UBC_2"/>
    <property type="match status" value="1"/>
</dbReference>
<reference evidence="3" key="2">
    <citation type="submission" date="2025-08" db="UniProtKB">
        <authorList>
            <consortium name="Ensembl"/>
        </authorList>
    </citation>
    <scope>IDENTIFICATION</scope>
</reference>